<keyword evidence="4" id="KW-1185">Reference proteome</keyword>
<feature type="transmembrane region" description="Helical" evidence="1">
    <location>
        <begin position="132"/>
        <end position="157"/>
    </location>
</feature>
<feature type="transmembrane region" description="Helical" evidence="1">
    <location>
        <begin position="45"/>
        <end position="72"/>
    </location>
</feature>
<feature type="transmembrane region" description="Helical" evidence="1">
    <location>
        <begin position="229"/>
        <end position="248"/>
    </location>
</feature>
<reference evidence="3 4" key="1">
    <citation type="submission" date="2018-10" db="EMBL/GenBank/DDBJ databases">
        <title>Natronolimnobius sp. XQ-INN 246 isolated from Inner Mongolia Autonomous Region of China.</title>
        <authorList>
            <person name="Xue Q."/>
        </authorList>
    </citation>
    <scope>NUCLEOTIDE SEQUENCE [LARGE SCALE GENOMIC DNA]</scope>
    <source>
        <strain evidence="3 4">XQ-INN 246</strain>
    </source>
</reference>
<evidence type="ECO:0000259" key="2">
    <source>
        <dbReference type="Pfam" id="PF25231"/>
    </source>
</evidence>
<name>A0A4S3TV85_9EURY</name>
<keyword evidence="1" id="KW-0472">Membrane</keyword>
<sequence length="276" mass="28301">MAIVPAFKDGVSVLRSNPVILLAGLLFAFVSQVAAAGEIVDSLAVAGVGALVAFLLGPFFVGGLIGMALEALEGSTTSLDQLVQSGTTFYVTLLAATILFAVVTFGIVFVSMIVVVFGAGAVIAAVGSETGAVAGIGVVLLAFLAIMLFMFLVYLFLQFFNTAIVVDGTGAIEAFSHSLGLVRANLLNVVGYSLLWFVVWSVAFMPLVGLELVLVEPGLVDVDQTIGQALSLLAAAVVTGIGYAYLFAVHTSYYTRLEATDGESGDSSAATPATAA</sequence>
<organism evidence="3 4">
    <name type="scientific">Salinadaptatus halalkaliphilus</name>
    <dbReference type="NCBI Taxonomy" id="2419781"/>
    <lineage>
        <taxon>Archaea</taxon>
        <taxon>Methanobacteriati</taxon>
        <taxon>Methanobacteriota</taxon>
        <taxon>Stenosarchaea group</taxon>
        <taxon>Halobacteria</taxon>
        <taxon>Halobacteriales</taxon>
        <taxon>Natrialbaceae</taxon>
        <taxon>Salinadaptatus</taxon>
    </lineage>
</organism>
<dbReference type="Proteomes" id="UP000318864">
    <property type="component" value="Unassembled WGS sequence"/>
</dbReference>
<protein>
    <recommendedName>
        <fullName evidence="2">DUF7847 domain-containing protein</fullName>
    </recommendedName>
</protein>
<dbReference type="AlphaFoldDB" id="A0A4S3TV85"/>
<evidence type="ECO:0000313" key="3">
    <source>
        <dbReference type="EMBL" id="THE66598.1"/>
    </source>
</evidence>
<evidence type="ECO:0000256" key="1">
    <source>
        <dbReference type="SAM" id="Phobius"/>
    </source>
</evidence>
<dbReference type="InterPro" id="IPR057169">
    <property type="entry name" value="DUF7847"/>
</dbReference>
<dbReference type="Pfam" id="PF25231">
    <property type="entry name" value="DUF7847"/>
    <property type="match status" value="1"/>
</dbReference>
<feature type="transmembrane region" description="Helical" evidence="1">
    <location>
        <begin position="93"/>
        <end position="126"/>
    </location>
</feature>
<keyword evidence="1" id="KW-0812">Transmembrane</keyword>
<keyword evidence="1" id="KW-1133">Transmembrane helix</keyword>
<gene>
    <name evidence="3" type="ORF">D8Y22_00225</name>
</gene>
<comment type="caution">
    <text evidence="3">The sequence shown here is derived from an EMBL/GenBank/DDBJ whole genome shotgun (WGS) entry which is preliminary data.</text>
</comment>
<feature type="transmembrane region" description="Helical" evidence="1">
    <location>
        <begin position="186"/>
        <end position="209"/>
    </location>
</feature>
<dbReference type="RefSeq" id="WP_141462555.1">
    <property type="nucleotide sequence ID" value="NZ_RBZW01000003.1"/>
</dbReference>
<dbReference type="OrthoDB" id="241125at2157"/>
<accession>A0A4S3TV85</accession>
<proteinExistence type="predicted"/>
<feature type="domain" description="DUF7847" evidence="2">
    <location>
        <begin position="1"/>
        <end position="257"/>
    </location>
</feature>
<evidence type="ECO:0000313" key="4">
    <source>
        <dbReference type="Proteomes" id="UP000318864"/>
    </source>
</evidence>
<dbReference type="EMBL" id="RBZW01000003">
    <property type="protein sequence ID" value="THE66598.1"/>
    <property type="molecule type" value="Genomic_DNA"/>
</dbReference>